<accession>A0A090IXD5</accession>
<dbReference type="Proteomes" id="UP000040576">
    <property type="component" value="Unassembled WGS sequence"/>
</dbReference>
<gene>
    <name evidence="1" type="ORF">BT1A1_2524</name>
</gene>
<sequence>MFFKLEIIYDYSKDDINEYRHYLKVERQYIEIIKRFWGISPVYILNNMNTELLEFLKDYTDEKEGSLLKSINDQTKEHNGSLLLYEKFSVIQLLAKLSLREKLESCFVFPNMKMILWINGLICKVFLGDNHYKELVKLISTTHGLCMAK</sequence>
<proteinExistence type="predicted"/>
<protein>
    <submittedName>
        <fullName evidence="1">Uncharacterized protein</fullName>
    </submittedName>
</protein>
<name>A0A090IXD5_9BACI</name>
<keyword evidence="2" id="KW-1185">Reference proteome</keyword>
<evidence type="ECO:0000313" key="1">
    <source>
        <dbReference type="EMBL" id="CEE02342.1"/>
    </source>
</evidence>
<dbReference type="AlphaFoldDB" id="A0A090IXD5"/>
<reference evidence="1 2" key="1">
    <citation type="submission" date="2014-07" db="EMBL/GenBank/DDBJ databases">
        <authorList>
            <person name="Wibberg Daniel"/>
        </authorList>
    </citation>
    <scope>NUCLEOTIDE SEQUENCE [LARGE SCALE GENOMIC DNA]</scope>
</reference>
<dbReference type="EMBL" id="CCRF01000069">
    <property type="protein sequence ID" value="CEE02342.1"/>
    <property type="molecule type" value="Genomic_DNA"/>
</dbReference>
<evidence type="ECO:0000313" key="2">
    <source>
        <dbReference type="Proteomes" id="UP000040576"/>
    </source>
</evidence>
<organism evidence="1 2">
    <name type="scientific">Caldibacillus thermoamylovorans</name>
    <dbReference type="NCBI Taxonomy" id="35841"/>
    <lineage>
        <taxon>Bacteria</taxon>
        <taxon>Bacillati</taxon>
        <taxon>Bacillota</taxon>
        <taxon>Bacilli</taxon>
        <taxon>Bacillales</taxon>
        <taxon>Bacillaceae</taxon>
        <taxon>Caldibacillus</taxon>
    </lineage>
</organism>